<evidence type="ECO:0000256" key="3">
    <source>
        <dbReference type="ARBA" id="ARBA00007725"/>
    </source>
</evidence>
<name>A0A4R5TI96_9GAMM</name>
<dbReference type="Proteomes" id="UP000294796">
    <property type="component" value="Unassembled WGS sequence"/>
</dbReference>
<reference evidence="10 11" key="1">
    <citation type="submission" date="2019-03" db="EMBL/GenBank/DDBJ databases">
        <title>Luteimonas zhaokaii sp.nov., isolated from the rectal contents of Plateau pika in Yushu, Qinghai Province, China.</title>
        <authorList>
            <person name="Zhang G."/>
        </authorList>
    </citation>
    <scope>NUCLEOTIDE SEQUENCE [LARGE SCALE GENOMIC DNA]</scope>
    <source>
        <strain evidence="10 11">B9</strain>
    </source>
</reference>
<comment type="subunit">
    <text evidence="8">Component of the lipopolysaccharide transport and assembly complex. The LptBFG transporter is composed of two ATP-binding proteins (LptB) and two transmembrane proteins (LptF and LptG).</text>
</comment>
<dbReference type="InterPro" id="IPR005495">
    <property type="entry name" value="LptG/LptF_permease"/>
</dbReference>
<evidence type="ECO:0000313" key="10">
    <source>
        <dbReference type="EMBL" id="TDK19435.1"/>
    </source>
</evidence>
<dbReference type="PANTHER" id="PTHR33529:SF2">
    <property type="entry name" value="LIPOPOLYSACCHARIDE EXPORT SYSTEM PERMEASE PROTEIN LPTG"/>
    <property type="match status" value="1"/>
</dbReference>
<dbReference type="OrthoDB" id="9776227at2"/>
<dbReference type="AlphaFoldDB" id="A0A4R5TI96"/>
<dbReference type="InterPro" id="IPR030923">
    <property type="entry name" value="LptG"/>
</dbReference>
<evidence type="ECO:0000256" key="7">
    <source>
        <dbReference type="ARBA" id="ARBA00023136"/>
    </source>
</evidence>
<dbReference type="GO" id="GO:0015920">
    <property type="term" value="P:lipopolysaccharide transport"/>
    <property type="evidence" value="ECO:0007669"/>
    <property type="project" value="TreeGrafter"/>
</dbReference>
<evidence type="ECO:0000256" key="4">
    <source>
        <dbReference type="ARBA" id="ARBA00022475"/>
    </source>
</evidence>
<comment type="similarity">
    <text evidence="3">Belongs to the LptF/LptG family.</text>
</comment>
<evidence type="ECO:0000256" key="6">
    <source>
        <dbReference type="ARBA" id="ARBA00022989"/>
    </source>
</evidence>
<evidence type="ECO:0000256" key="8">
    <source>
        <dbReference type="ARBA" id="ARBA00026081"/>
    </source>
</evidence>
<feature type="transmembrane region" description="Helical" evidence="9">
    <location>
        <begin position="319"/>
        <end position="337"/>
    </location>
</feature>
<evidence type="ECO:0000256" key="1">
    <source>
        <dbReference type="ARBA" id="ARBA00002265"/>
    </source>
</evidence>
<accession>A0A4R5TI96</accession>
<dbReference type="GO" id="GO:0043190">
    <property type="term" value="C:ATP-binding cassette (ABC) transporter complex"/>
    <property type="evidence" value="ECO:0007669"/>
    <property type="project" value="InterPro"/>
</dbReference>
<keyword evidence="4" id="KW-1003">Cell membrane</keyword>
<comment type="caution">
    <text evidence="10">The sequence shown here is derived from an EMBL/GenBank/DDBJ whole genome shotgun (WGS) entry which is preliminary data.</text>
</comment>
<sequence length="371" mass="40901">MAPFPKIHDLYTARVVLGTVLLTWTVLVGLDVVMALVDEIGNVGQGNYSLGGALTYIAHSVPRRAYMTFPYAAVVGALMALGQLASSSELTALRALGLSRKRLSLSVAAPLLVLTGLMVVNGETLAPWAQRSADVMRSAARSSDMIVGQYSGLWAREGDTFLNAQTGREHTDGDGDGAWLELNDVRLFEFGADGRLQSIAHAGVAEHRASGWLLRNVKRTYFEDRAVTQTEVDEERWESNLDAAALAANASNIWRPRYMSAADLKDGIDYRQRNQLDASEFEEHYWGRWFYPLNVLALCLAAIPFAFGSLRGGGVGRRLFLGVVFALGFYLIQTQVVKMAAVFKFDYRLAYLIPPMIMLAVSWILFHKRSG</sequence>
<feature type="transmembrane region" description="Helical" evidence="9">
    <location>
        <begin position="12"/>
        <end position="37"/>
    </location>
</feature>
<dbReference type="PANTHER" id="PTHR33529">
    <property type="entry name" value="SLR0882 PROTEIN-RELATED"/>
    <property type="match status" value="1"/>
</dbReference>
<comment type="subcellular location">
    <subcellularLocation>
        <location evidence="2">Cell membrane</location>
        <topology evidence="2">Multi-pass membrane protein</topology>
    </subcellularLocation>
</comment>
<dbReference type="Pfam" id="PF03739">
    <property type="entry name" value="LptF_LptG"/>
    <property type="match status" value="1"/>
</dbReference>
<comment type="function">
    <text evidence="1">Part of the ABC transporter complex LptBFG involved in the translocation of lipopolysaccharide (LPS) from the inner membrane to the outer membrane.</text>
</comment>
<dbReference type="RefSeq" id="WP_133323747.1">
    <property type="nucleotide sequence ID" value="NZ_SMTF01000023.1"/>
</dbReference>
<feature type="transmembrane region" description="Helical" evidence="9">
    <location>
        <begin position="349"/>
        <end position="366"/>
    </location>
</feature>
<keyword evidence="6 9" id="KW-1133">Transmembrane helix</keyword>
<evidence type="ECO:0000256" key="5">
    <source>
        <dbReference type="ARBA" id="ARBA00022692"/>
    </source>
</evidence>
<keyword evidence="7 9" id="KW-0472">Membrane</keyword>
<keyword evidence="11" id="KW-1185">Reference proteome</keyword>
<feature type="transmembrane region" description="Helical" evidence="9">
    <location>
        <begin position="103"/>
        <end position="120"/>
    </location>
</feature>
<dbReference type="GO" id="GO:0055085">
    <property type="term" value="P:transmembrane transport"/>
    <property type="evidence" value="ECO:0007669"/>
    <property type="project" value="InterPro"/>
</dbReference>
<gene>
    <name evidence="10" type="primary">lptG</name>
    <name evidence="10" type="ORF">E2F46_16840</name>
</gene>
<feature type="transmembrane region" description="Helical" evidence="9">
    <location>
        <begin position="65"/>
        <end position="82"/>
    </location>
</feature>
<keyword evidence="5 9" id="KW-0812">Transmembrane</keyword>
<evidence type="ECO:0000256" key="9">
    <source>
        <dbReference type="SAM" id="Phobius"/>
    </source>
</evidence>
<evidence type="ECO:0000313" key="11">
    <source>
        <dbReference type="Proteomes" id="UP000294796"/>
    </source>
</evidence>
<proteinExistence type="inferred from homology"/>
<dbReference type="EMBL" id="SMTF01000023">
    <property type="protein sequence ID" value="TDK19435.1"/>
    <property type="molecule type" value="Genomic_DNA"/>
</dbReference>
<feature type="transmembrane region" description="Helical" evidence="9">
    <location>
        <begin position="289"/>
        <end position="307"/>
    </location>
</feature>
<dbReference type="NCBIfam" id="TIGR04408">
    <property type="entry name" value="LptG_lptG"/>
    <property type="match status" value="1"/>
</dbReference>
<protein>
    <submittedName>
        <fullName evidence="10">LPS export ABC transporter permease LptG</fullName>
    </submittedName>
</protein>
<organism evidence="10 11">
    <name type="scientific">Luteimonas aestuarii</name>
    <dbReference type="NCBI Taxonomy" id="453837"/>
    <lineage>
        <taxon>Bacteria</taxon>
        <taxon>Pseudomonadati</taxon>
        <taxon>Pseudomonadota</taxon>
        <taxon>Gammaproteobacteria</taxon>
        <taxon>Lysobacterales</taxon>
        <taxon>Lysobacteraceae</taxon>
        <taxon>Luteimonas</taxon>
    </lineage>
</organism>
<evidence type="ECO:0000256" key="2">
    <source>
        <dbReference type="ARBA" id="ARBA00004651"/>
    </source>
</evidence>